<protein>
    <recommendedName>
        <fullName evidence="2">MobA-like NTP transferase domain-containing protein</fullName>
    </recommendedName>
</protein>
<evidence type="ECO:0000256" key="1">
    <source>
        <dbReference type="ARBA" id="ARBA00022679"/>
    </source>
</evidence>
<evidence type="ECO:0000313" key="3">
    <source>
        <dbReference type="EMBL" id="AZN30158.1"/>
    </source>
</evidence>
<evidence type="ECO:0000313" key="4">
    <source>
        <dbReference type="Proteomes" id="UP000270021"/>
    </source>
</evidence>
<dbReference type="OrthoDB" id="4408226at2"/>
<keyword evidence="4" id="KW-1185">Reference proteome</keyword>
<name>A0A3Q8WTT5_9ACTO</name>
<proteinExistence type="predicted"/>
<dbReference type="InterPro" id="IPR029044">
    <property type="entry name" value="Nucleotide-diphossugar_trans"/>
</dbReference>
<gene>
    <name evidence="3" type="ORF">EJO69_07430</name>
</gene>
<dbReference type="Pfam" id="PF12804">
    <property type="entry name" value="NTP_transf_3"/>
    <property type="match status" value="1"/>
</dbReference>
<sequence>MSDHREVGRPLGNLVPAGLRGMIGAIVLAGGNARRLGGASKGDVVVGGQTMLTSVTDACQAAGVARDNIVVVGHAETELKRTVEDPPRSGPAAGIGAGLDHVTGDRLFILSCDIPFIASGLPTLIDSYAGDGVCFGGEKPQYLAGLYSASAVRARAEKLIEEGGLAGLPVRALLGALDVTVLGPSPAARDLDTWDEVEQAQRER</sequence>
<dbReference type="AlphaFoldDB" id="A0A3Q8WTT5"/>
<organism evidence="3 4">
    <name type="scientific">Flaviflexus salsibiostraticola</name>
    <dbReference type="NCBI Taxonomy" id="1282737"/>
    <lineage>
        <taxon>Bacteria</taxon>
        <taxon>Bacillati</taxon>
        <taxon>Actinomycetota</taxon>
        <taxon>Actinomycetes</taxon>
        <taxon>Actinomycetales</taxon>
        <taxon>Actinomycetaceae</taxon>
        <taxon>Flaviflexus</taxon>
    </lineage>
</organism>
<dbReference type="PANTHER" id="PTHR19136">
    <property type="entry name" value="MOLYBDENUM COFACTOR GUANYLYLTRANSFERASE"/>
    <property type="match status" value="1"/>
</dbReference>
<dbReference type="InterPro" id="IPR025877">
    <property type="entry name" value="MobA-like_NTP_Trfase"/>
</dbReference>
<keyword evidence="1" id="KW-0808">Transferase</keyword>
<accession>A0A3Q8WTT5</accession>
<dbReference type="Gene3D" id="3.90.550.10">
    <property type="entry name" value="Spore Coat Polysaccharide Biosynthesis Protein SpsA, Chain A"/>
    <property type="match status" value="1"/>
</dbReference>
<dbReference type="PANTHER" id="PTHR19136:SF81">
    <property type="entry name" value="MOLYBDENUM COFACTOR GUANYLYLTRANSFERASE"/>
    <property type="match status" value="1"/>
</dbReference>
<dbReference type="EMBL" id="CP034438">
    <property type="protein sequence ID" value="AZN30158.1"/>
    <property type="molecule type" value="Genomic_DNA"/>
</dbReference>
<dbReference type="Proteomes" id="UP000270021">
    <property type="component" value="Chromosome"/>
</dbReference>
<evidence type="ECO:0000259" key="2">
    <source>
        <dbReference type="Pfam" id="PF12804"/>
    </source>
</evidence>
<dbReference type="GO" id="GO:0016779">
    <property type="term" value="F:nucleotidyltransferase activity"/>
    <property type="evidence" value="ECO:0007669"/>
    <property type="project" value="TreeGrafter"/>
</dbReference>
<feature type="domain" description="MobA-like NTP transferase" evidence="2">
    <location>
        <begin position="25"/>
        <end position="165"/>
    </location>
</feature>
<reference evidence="3 4" key="1">
    <citation type="submission" date="2018-12" db="EMBL/GenBank/DDBJ databases">
        <title>Complete genome sequence of Flaviflexus salsibiostraticola KCTC 33148.</title>
        <authorList>
            <person name="Bae J.-W."/>
        </authorList>
    </citation>
    <scope>NUCLEOTIDE SEQUENCE [LARGE SCALE GENOMIC DNA]</scope>
    <source>
        <strain evidence="3 4">KCTC 33148</strain>
    </source>
</reference>
<dbReference type="KEGG" id="fsl:EJO69_07430"/>
<dbReference type="SUPFAM" id="SSF53448">
    <property type="entry name" value="Nucleotide-diphospho-sugar transferases"/>
    <property type="match status" value="1"/>
</dbReference>